<evidence type="ECO:0000313" key="11">
    <source>
        <dbReference type="EMBL" id="PQA60117.1"/>
    </source>
</evidence>
<evidence type="ECO:0000256" key="2">
    <source>
        <dbReference type="ARBA" id="ARBA00022475"/>
    </source>
</evidence>
<dbReference type="InterPro" id="IPR009218">
    <property type="entry name" value="HD_phosphohydro"/>
</dbReference>
<dbReference type="GO" id="GO:0000166">
    <property type="term" value="F:nucleotide binding"/>
    <property type="evidence" value="ECO:0007669"/>
    <property type="project" value="UniProtKB-KW"/>
</dbReference>
<dbReference type="CDD" id="cd00077">
    <property type="entry name" value="HDc"/>
    <property type="match status" value="1"/>
</dbReference>
<keyword evidence="5 9" id="KW-1133">Transmembrane helix</keyword>
<dbReference type="AlphaFoldDB" id="A0A2S7IQX4"/>
<comment type="caution">
    <text evidence="11">The sequence shown here is derived from an EMBL/GenBank/DDBJ whole genome shotgun (WGS) entry which is preliminary data.</text>
</comment>
<comment type="subcellular location">
    <subcellularLocation>
        <location evidence="1">Cell membrane</location>
    </subcellularLocation>
</comment>
<dbReference type="Proteomes" id="UP000239590">
    <property type="component" value="Unassembled WGS sequence"/>
</dbReference>
<dbReference type="GO" id="GO:0005886">
    <property type="term" value="C:plasma membrane"/>
    <property type="evidence" value="ECO:0007669"/>
    <property type="project" value="UniProtKB-SubCell"/>
</dbReference>
<accession>A0A2S7IQX4</accession>
<feature type="region of interest" description="Disordered" evidence="8">
    <location>
        <begin position="195"/>
        <end position="216"/>
    </location>
</feature>
<dbReference type="EMBL" id="PTRA01000001">
    <property type="protein sequence ID" value="PQA60117.1"/>
    <property type="molecule type" value="Genomic_DNA"/>
</dbReference>
<feature type="transmembrane region" description="Helical" evidence="9">
    <location>
        <begin position="365"/>
        <end position="388"/>
    </location>
</feature>
<feature type="transmembrane region" description="Helical" evidence="9">
    <location>
        <begin position="270"/>
        <end position="290"/>
    </location>
</feature>
<proteinExistence type="predicted"/>
<name>A0A2S7IQX4_9BACT</name>
<dbReference type="SUPFAM" id="SSF109604">
    <property type="entry name" value="HD-domain/PDEase-like"/>
    <property type="match status" value="1"/>
</dbReference>
<dbReference type="OrthoDB" id="5728337at2"/>
<dbReference type="InterPro" id="IPR003607">
    <property type="entry name" value="HD/PDEase_dom"/>
</dbReference>
<dbReference type="Pfam" id="PF18967">
    <property type="entry name" value="PycTM"/>
    <property type="match status" value="1"/>
</dbReference>
<protein>
    <submittedName>
        <fullName evidence="11">Phosphohydrolase</fullName>
    </submittedName>
</protein>
<evidence type="ECO:0000256" key="6">
    <source>
        <dbReference type="ARBA" id="ARBA00023118"/>
    </source>
</evidence>
<reference evidence="12" key="1">
    <citation type="submission" date="2018-02" db="EMBL/GenBank/DDBJ databases">
        <title>Genome sequencing of Solimonas sp. HR-BB.</title>
        <authorList>
            <person name="Lee Y."/>
            <person name="Jeon C.O."/>
        </authorList>
    </citation>
    <scope>NUCLEOTIDE SEQUENCE [LARGE SCALE GENOMIC DNA]</scope>
    <source>
        <strain evidence="12">HR-U</strain>
    </source>
</reference>
<keyword evidence="4" id="KW-0547">Nucleotide-binding</keyword>
<keyword evidence="12" id="KW-1185">Reference proteome</keyword>
<keyword evidence="3 9" id="KW-0812">Transmembrane</keyword>
<dbReference type="GO" id="GO:0051607">
    <property type="term" value="P:defense response to virus"/>
    <property type="evidence" value="ECO:0007669"/>
    <property type="project" value="UniProtKB-KW"/>
</dbReference>
<evidence type="ECO:0000256" key="5">
    <source>
        <dbReference type="ARBA" id="ARBA00022989"/>
    </source>
</evidence>
<evidence type="ECO:0000313" key="12">
    <source>
        <dbReference type="Proteomes" id="UP000239590"/>
    </source>
</evidence>
<evidence type="ECO:0000256" key="7">
    <source>
        <dbReference type="ARBA" id="ARBA00023136"/>
    </source>
</evidence>
<dbReference type="GO" id="GO:0016787">
    <property type="term" value="F:hydrolase activity"/>
    <property type="evidence" value="ECO:0007669"/>
    <property type="project" value="UniProtKB-KW"/>
</dbReference>
<evidence type="ECO:0000256" key="1">
    <source>
        <dbReference type="ARBA" id="ARBA00004236"/>
    </source>
</evidence>
<evidence type="ECO:0000256" key="3">
    <source>
        <dbReference type="ARBA" id="ARBA00022692"/>
    </source>
</evidence>
<organism evidence="11 12">
    <name type="scientific">Siphonobacter curvatus</name>
    <dbReference type="NCBI Taxonomy" id="2094562"/>
    <lineage>
        <taxon>Bacteria</taxon>
        <taxon>Pseudomonadati</taxon>
        <taxon>Bacteroidota</taxon>
        <taxon>Cytophagia</taxon>
        <taxon>Cytophagales</taxon>
        <taxon>Cytophagaceae</taxon>
        <taxon>Siphonobacter</taxon>
    </lineage>
</organism>
<dbReference type="Gene3D" id="1.10.3210.10">
    <property type="entry name" value="Hypothetical protein af1432"/>
    <property type="match status" value="1"/>
</dbReference>
<evidence type="ECO:0000256" key="4">
    <source>
        <dbReference type="ARBA" id="ARBA00022741"/>
    </source>
</evidence>
<dbReference type="InterPro" id="IPR006674">
    <property type="entry name" value="HD_domain"/>
</dbReference>
<evidence type="ECO:0000259" key="10">
    <source>
        <dbReference type="SMART" id="SM00471"/>
    </source>
</evidence>
<dbReference type="PANTHER" id="PTHR21174">
    <property type="match status" value="1"/>
</dbReference>
<feature type="domain" description="HD/PDEase" evidence="10">
    <location>
        <begin position="25"/>
        <end position="140"/>
    </location>
</feature>
<dbReference type="PANTHER" id="PTHR21174:SF0">
    <property type="entry name" value="HD PHOSPHOHYDROLASE FAMILY PROTEIN-RELATED"/>
    <property type="match status" value="1"/>
</dbReference>
<evidence type="ECO:0000256" key="8">
    <source>
        <dbReference type="SAM" id="MobiDB-lite"/>
    </source>
</evidence>
<dbReference type="SMART" id="SM00471">
    <property type="entry name" value="HDc"/>
    <property type="match status" value="1"/>
</dbReference>
<keyword evidence="11" id="KW-0378">Hydrolase</keyword>
<dbReference type="RefSeq" id="WP_104712069.1">
    <property type="nucleotide sequence ID" value="NZ_PTRA01000001.1"/>
</dbReference>
<evidence type="ECO:0000256" key="9">
    <source>
        <dbReference type="SAM" id="Phobius"/>
    </source>
</evidence>
<dbReference type="InterPro" id="IPR043760">
    <property type="entry name" value="PycTM_dom"/>
</dbReference>
<keyword evidence="2" id="KW-1003">Cell membrane</keyword>
<sequence length="390" mass="44435">MTDPLVSKAEAHVLRLYDEHPTPSLAYHTLTHTQEVVQAAEALSHQYQLNEMQYRTVLVAAWFHDAGYLFSPKMQHEEKSAELATAFLHSEGQSAELIAQVEGCILATRMPQKPHNLLEEIICDADLSHLGSVDYKDKTKLLRKEIEAMKGIQISGNLWRMGNIEFIQSHQYFTPMARKMFDATKAENLRRLLDKQAEKTDAPTQPLVAEKKKKDPERGIETMFRTTSTNHLRLSEIADSKANIMISVNSIMVSVVVSVLSHRLENHPQLIPPTAIFLLTAVLTIIFAVLATRPNITRGTVSMDDIRQKKANLLFFGNFYNMTLEDYERGIDAMMKDSEFLYGSMTRDIYHLGVVLGKKYKLLRIAYNIFMFGFVVSILSYLIVFTFLED</sequence>
<gene>
    <name evidence="11" type="ORF">C5O19_11015</name>
</gene>
<keyword evidence="7 9" id="KW-0472">Membrane</keyword>
<dbReference type="Pfam" id="PF01966">
    <property type="entry name" value="HD"/>
    <property type="match status" value="1"/>
</dbReference>
<keyword evidence="6" id="KW-0051">Antiviral defense</keyword>